<comment type="function">
    <text evidence="1 9">Catalyzes the transfer of the enolpyruvyl moiety of phosphoenolpyruvate (PEP) to the 5-hydroxyl of shikimate-3-phosphate (S3P) to produce enolpyruvyl shikimate-3-phosphate and inorganic phosphate.</text>
</comment>
<dbReference type="InterPro" id="IPR006264">
    <property type="entry name" value="EPSP_synthase"/>
</dbReference>
<dbReference type="PROSITE" id="PS00885">
    <property type="entry name" value="EPSP_SYNTHASE_2"/>
    <property type="match status" value="1"/>
</dbReference>
<feature type="binding site" evidence="9">
    <location>
        <position position="390"/>
    </location>
    <ligand>
        <name>phosphoenolpyruvate</name>
        <dbReference type="ChEBI" id="CHEBI:58702"/>
    </ligand>
</feature>
<evidence type="ECO:0000256" key="1">
    <source>
        <dbReference type="ARBA" id="ARBA00002174"/>
    </source>
</evidence>
<reference evidence="11" key="1">
    <citation type="submission" date="2023-07" db="EMBL/GenBank/DDBJ databases">
        <title>Genomic Encyclopedia of Type Strains, Phase IV (KMG-IV): sequencing the most valuable type-strain genomes for metagenomic binning, comparative biology and taxonomic classification.</title>
        <authorList>
            <person name="Goeker M."/>
        </authorList>
    </citation>
    <scope>NUCLEOTIDE SEQUENCE</scope>
    <source>
        <strain evidence="11">DSM 19659</strain>
    </source>
</reference>
<evidence type="ECO:0000256" key="4">
    <source>
        <dbReference type="ARBA" id="ARBA00022490"/>
    </source>
</evidence>
<evidence type="ECO:0000256" key="9">
    <source>
        <dbReference type="HAMAP-Rule" id="MF_00210"/>
    </source>
</evidence>
<comment type="similarity">
    <text evidence="3 9">Belongs to the EPSP synthase family.</text>
</comment>
<dbReference type="NCBIfam" id="TIGR01356">
    <property type="entry name" value="aroA"/>
    <property type="match status" value="1"/>
</dbReference>
<comment type="caution">
    <text evidence="11">The sequence shown here is derived from an EMBL/GenBank/DDBJ whole genome shotgun (WGS) entry which is preliminary data.</text>
</comment>
<gene>
    <name evidence="9" type="primary">aroA</name>
    <name evidence="11" type="ORF">J2S20_001077</name>
</gene>
<feature type="binding site" evidence="9">
    <location>
        <position position="164"/>
    </location>
    <ligand>
        <name>3-phosphoshikimate</name>
        <dbReference type="ChEBI" id="CHEBI:145989"/>
    </ligand>
</feature>
<dbReference type="GO" id="GO:0009423">
    <property type="term" value="P:chorismate biosynthetic process"/>
    <property type="evidence" value="ECO:0007669"/>
    <property type="project" value="UniProtKB-UniRule"/>
</dbReference>
<evidence type="ECO:0000256" key="8">
    <source>
        <dbReference type="ARBA" id="ARBA00044633"/>
    </source>
</evidence>
<comment type="subunit">
    <text evidence="9">Monomer.</text>
</comment>
<feature type="active site" description="Proton acceptor" evidence="9">
    <location>
        <position position="317"/>
    </location>
</feature>
<dbReference type="EMBL" id="JAUSTO010000005">
    <property type="protein sequence ID" value="MDQ0152388.1"/>
    <property type="molecule type" value="Genomic_DNA"/>
</dbReference>
<feature type="domain" description="Enolpyruvate transferase" evidence="10">
    <location>
        <begin position="8"/>
        <end position="425"/>
    </location>
</feature>
<sequence>MQNHTRVMLRGAMELPGDKSISHRAVMLGSIAGGRTEIQGFLPGEDCLSTIRCFRAMGTKITQEGTRVTVQGMGLHGLKAPSAPLDCGNSGTTMRLLSGILAAQSFSSVLTGDSSLRTRPMGRIMRPLREMGAEIQSLAGSDTAPLRISGGRLSGIHYLSPVASAQLKSAVLLAGLYADSPSSVTEPSLSRDHSERMLRHFGAKLHSSTDSEGRPVTTIEPAEALHAAQISVPGDLSSAAYFIAAALLLPGSELRINKVGVNPTRSGILEVAEAMGGSIEVLSHTDHDAEPTADLLIRASRLHGTEIGGALIPRLIDELPVIAAMACQAEGRTVIRDAAELKLKESNRIRVMTEELQKLGAAVTETTDGMIIEGGHPLHGASIASHKDHRIAMSFAVLSLIADGPVHISDPDCVNISMPDFYERLRSVCR</sequence>
<dbReference type="InterPro" id="IPR023193">
    <property type="entry name" value="EPSP_synthase_CS"/>
</dbReference>
<dbReference type="PIRSF" id="PIRSF000505">
    <property type="entry name" value="EPSPS"/>
    <property type="match status" value="1"/>
</dbReference>
<dbReference type="Proteomes" id="UP001241537">
    <property type="component" value="Unassembled WGS sequence"/>
</dbReference>
<dbReference type="HAMAP" id="MF_00210">
    <property type="entry name" value="EPSP_synth"/>
    <property type="match status" value="1"/>
</dbReference>
<feature type="binding site" evidence="9">
    <location>
        <position position="344"/>
    </location>
    <ligand>
        <name>3-phosphoshikimate</name>
        <dbReference type="ChEBI" id="CHEBI:145989"/>
    </ligand>
</feature>
<evidence type="ECO:0000259" key="10">
    <source>
        <dbReference type="Pfam" id="PF00275"/>
    </source>
</evidence>
<comment type="caution">
    <text evidence="9">Lacks conserved residue(s) required for the propagation of feature annotation.</text>
</comment>
<keyword evidence="6 9" id="KW-0808">Transferase</keyword>
<feature type="binding site" evidence="9">
    <location>
        <position position="19"/>
    </location>
    <ligand>
        <name>3-phosphoshikimate</name>
        <dbReference type="ChEBI" id="CHEBI:145989"/>
    </ligand>
</feature>
<dbReference type="GO" id="GO:0003866">
    <property type="term" value="F:3-phosphoshikimate 1-carboxyvinyltransferase activity"/>
    <property type="evidence" value="ECO:0007669"/>
    <property type="project" value="UniProtKB-UniRule"/>
</dbReference>
<feature type="binding site" evidence="9">
    <location>
        <position position="24"/>
    </location>
    <ligand>
        <name>3-phosphoshikimate</name>
        <dbReference type="ChEBI" id="CHEBI:145989"/>
    </ligand>
</feature>
<evidence type="ECO:0000313" key="12">
    <source>
        <dbReference type="Proteomes" id="UP001241537"/>
    </source>
</evidence>
<evidence type="ECO:0000256" key="3">
    <source>
        <dbReference type="ARBA" id="ARBA00009948"/>
    </source>
</evidence>
<feature type="binding site" evidence="9">
    <location>
        <position position="20"/>
    </location>
    <ligand>
        <name>3-phosphoshikimate</name>
        <dbReference type="ChEBI" id="CHEBI:145989"/>
    </ligand>
</feature>
<dbReference type="CDD" id="cd01556">
    <property type="entry name" value="EPSP_synthase"/>
    <property type="match status" value="1"/>
</dbReference>
<dbReference type="PROSITE" id="PS00104">
    <property type="entry name" value="EPSP_SYNTHASE_1"/>
    <property type="match status" value="1"/>
</dbReference>
<evidence type="ECO:0000256" key="2">
    <source>
        <dbReference type="ARBA" id="ARBA00004811"/>
    </source>
</evidence>
<organism evidence="11 12">
    <name type="scientific">Moryella indoligenes</name>
    <dbReference type="NCBI Taxonomy" id="371674"/>
    <lineage>
        <taxon>Bacteria</taxon>
        <taxon>Bacillati</taxon>
        <taxon>Bacillota</taxon>
        <taxon>Clostridia</taxon>
        <taxon>Lachnospirales</taxon>
        <taxon>Lachnospiraceae</taxon>
        <taxon>Moryella</taxon>
    </lineage>
</organism>
<evidence type="ECO:0000313" key="11">
    <source>
        <dbReference type="EMBL" id="MDQ0152388.1"/>
    </source>
</evidence>
<evidence type="ECO:0000256" key="6">
    <source>
        <dbReference type="ARBA" id="ARBA00022679"/>
    </source>
</evidence>
<dbReference type="InterPro" id="IPR013792">
    <property type="entry name" value="RNA3'P_cycl/enolpyr_Trfase_a/b"/>
</dbReference>
<dbReference type="EC" id="2.5.1.19" evidence="9"/>
<keyword evidence="5 9" id="KW-0028">Amino-acid biosynthesis</keyword>
<dbReference type="SUPFAM" id="SSF55205">
    <property type="entry name" value="EPT/RTPC-like"/>
    <property type="match status" value="1"/>
</dbReference>
<dbReference type="RefSeq" id="WP_307254009.1">
    <property type="nucleotide sequence ID" value="NZ_JAUSTO010000005.1"/>
</dbReference>
<feature type="binding site" evidence="9">
    <location>
        <position position="166"/>
    </location>
    <ligand>
        <name>3-phosphoshikimate</name>
        <dbReference type="ChEBI" id="CHEBI:145989"/>
    </ligand>
</feature>
<dbReference type="GO" id="GO:0005737">
    <property type="term" value="C:cytoplasm"/>
    <property type="evidence" value="ECO:0007669"/>
    <property type="project" value="UniProtKB-SubCell"/>
</dbReference>
<dbReference type="GO" id="GO:0009073">
    <property type="term" value="P:aromatic amino acid family biosynthetic process"/>
    <property type="evidence" value="ECO:0007669"/>
    <property type="project" value="UniProtKB-KW"/>
</dbReference>
<evidence type="ECO:0000256" key="7">
    <source>
        <dbReference type="ARBA" id="ARBA00023141"/>
    </source>
</evidence>
<keyword evidence="12" id="KW-1185">Reference proteome</keyword>
<feature type="binding site" evidence="9">
    <location>
        <position position="91"/>
    </location>
    <ligand>
        <name>phosphoenolpyruvate</name>
        <dbReference type="ChEBI" id="CHEBI:58702"/>
    </ligand>
</feature>
<dbReference type="GO" id="GO:0008652">
    <property type="term" value="P:amino acid biosynthetic process"/>
    <property type="evidence" value="ECO:0007669"/>
    <property type="project" value="UniProtKB-KW"/>
</dbReference>
<dbReference type="FunFam" id="3.65.10.10:FF:000005">
    <property type="entry name" value="3-phosphoshikimate 1-carboxyvinyltransferase"/>
    <property type="match status" value="1"/>
</dbReference>
<comment type="pathway">
    <text evidence="2 9">Metabolic intermediate biosynthesis; chorismate biosynthesis; chorismate from D-erythrose 4-phosphate and phosphoenolpyruvate: step 6/7.</text>
</comment>
<keyword evidence="4 9" id="KW-0963">Cytoplasm</keyword>
<accession>A0AAE3VAC0</accession>
<dbReference type="InterPro" id="IPR001986">
    <property type="entry name" value="Enolpyruvate_Tfrase_dom"/>
</dbReference>
<proteinExistence type="inferred from homology"/>
<feature type="binding site" evidence="9">
    <location>
        <position position="119"/>
    </location>
    <ligand>
        <name>phosphoenolpyruvate</name>
        <dbReference type="ChEBI" id="CHEBI:58702"/>
    </ligand>
</feature>
<dbReference type="InterPro" id="IPR036968">
    <property type="entry name" value="Enolpyruvate_Tfrase_sf"/>
</dbReference>
<feature type="binding site" evidence="9">
    <location>
        <position position="348"/>
    </location>
    <ligand>
        <name>phosphoenolpyruvate</name>
        <dbReference type="ChEBI" id="CHEBI:58702"/>
    </ligand>
</feature>
<feature type="binding site" evidence="9">
    <location>
        <position position="317"/>
    </location>
    <ligand>
        <name>3-phosphoshikimate</name>
        <dbReference type="ChEBI" id="CHEBI:145989"/>
    </ligand>
</feature>
<dbReference type="AlphaFoldDB" id="A0AAE3VAC0"/>
<keyword evidence="7 9" id="KW-0057">Aromatic amino acid biosynthesis</keyword>
<dbReference type="FunFam" id="3.65.10.10:FF:000006">
    <property type="entry name" value="3-phosphoshikimate 1-carboxyvinyltransferase"/>
    <property type="match status" value="1"/>
</dbReference>
<comment type="catalytic activity">
    <reaction evidence="8">
        <text>3-phosphoshikimate + phosphoenolpyruvate = 5-O-(1-carboxyvinyl)-3-phosphoshikimate + phosphate</text>
        <dbReference type="Rhea" id="RHEA:21256"/>
        <dbReference type="ChEBI" id="CHEBI:43474"/>
        <dbReference type="ChEBI" id="CHEBI:57701"/>
        <dbReference type="ChEBI" id="CHEBI:58702"/>
        <dbReference type="ChEBI" id="CHEBI:145989"/>
        <dbReference type="EC" id="2.5.1.19"/>
    </reaction>
    <physiologicalReaction direction="left-to-right" evidence="8">
        <dbReference type="Rhea" id="RHEA:21257"/>
    </physiologicalReaction>
</comment>
<dbReference type="Gene3D" id="3.65.10.10">
    <property type="entry name" value="Enolpyruvate transferase domain"/>
    <property type="match status" value="2"/>
</dbReference>
<protein>
    <recommendedName>
        <fullName evidence="9">3-phosphoshikimate 1-carboxyvinyltransferase</fullName>
        <ecNumber evidence="9">2.5.1.19</ecNumber>
    </recommendedName>
    <alternativeName>
        <fullName evidence="9">5-enolpyruvylshikimate-3-phosphate synthase</fullName>
        <shortName evidence="9">EPSP synthase</shortName>
        <shortName evidence="9">EPSPS</shortName>
    </alternativeName>
</protein>
<feature type="binding site" evidence="9">
    <location>
        <position position="166"/>
    </location>
    <ligand>
        <name>phosphoenolpyruvate</name>
        <dbReference type="ChEBI" id="CHEBI:58702"/>
    </ligand>
</feature>
<comment type="subcellular location">
    <subcellularLocation>
        <location evidence="9">Cytoplasm</location>
    </subcellularLocation>
</comment>
<feature type="binding site" evidence="9">
    <location>
        <position position="19"/>
    </location>
    <ligand>
        <name>phosphoenolpyruvate</name>
        <dbReference type="ChEBI" id="CHEBI:58702"/>
    </ligand>
</feature>
<dbReference type="Pfam" id="PF00275">
    <property type="entry name" value="EPSP_synthase"/>
    <property type="match status" value="1"/>
</dbReference>
<evidence type="ECO:0000256" key="5">
    <source>
        <dbReference type="ARBA" id="ARBA00022605"/>
    </source>
</evidence>
<dbReference type="PANTHER" id="PTHR21090:SF5">
    <property type="entry name" value="PENTAFUNCTIONAL AROM POLYPEPTIDE"/>
    <property type="match status" value="1"/>
</dbReference>
<dbReference type="PANTHER" id="PTHR21090">
    <property type="entry name" value="AROM/DEHYDROQUINATE SYNTHASE"/>
    <property type="match status" value="1"/>
</dbReference>
<name>A0AAE3VAC0_9FIRM</name>